<name>A0AA36BRW1_OCTVU</name>
<reference evidence="1" key="1">
    <citation type="submission" date="2023-08" db="EMBL/GenBank/DDBJ databases">
        <authorList>
            <person name="Alioto T."/>
            <person name="Alioto T."/>
            <person name="Gomez Garrido J."/>
        </authorList>
    </citation>
    <scope>NUCLEOTIDE SEQUENCE</scope>
</reference>
<evidence type="ECO:0000313" key="1">
    <source>
        <dbReference type="EMBL" id="CAI9739209.1"/>
    </source>
</evidence>
<accession>A0AA36BRW1</accession>
<proteinExistence type="predicted"/>
<dbReference type="AlphaFoldDB" id="A0AA36BRW1"/>
<sequence>MTRMKIIHLNARMQNEEHKVKQQPMKTTGDNVVQDLRKDELDLIIKPLNVKLLEGIRPGMKEPKTGI</sequence>
<evidence type="ECO:0000313" key="2">
    <source>
        <dbReference type="Proteomes" id="UP001162480"/>
    </source>
</evidence>
<gene>
    <name evidence="1" type="ORF">OCTVUL_1B024710</name>
</gene>
<protein>
    <submittedName>
        <fullName evidence="1">Uncharacterized protein</fullName>
    </submittedName>
</protein>
<organism evidence="1 2">
    <name type="scientific">Octopus vulgaris</name>
    <name type="common">Common octopus</name>
    <dbReference type="NCBI Taxonomy" id="6645"/>
    <lineage>
        <taxon>Eukaryota</taxon>
        <taxon>Metazoa</taxon>
        <taxon>Spiralia</taxon>
        <taxon>Lophotrochozoa</taxon>
        <taxon>Mollusca</taxon>
        <taxon>Cephalopoda</taxon>
        <taxon>Coleoidea</taxon>
        <taxon>Octopodiformes</taxon>
        <taxon>Octopoda</taxon>
        <taxon>Incirrata</taxon>
        <taxon>Octopodidae</taxon>
        <taxon>Octopus</taxon>
    </lineage>
</organism>
<keyword evidence="2" id="KW-1185">Reference proteome</keyword>
<dbReference type="Proteomes" id="UP001162480">
    <property type="component" value="Chromosome 23"/>
</dbReference>
<dbReference type="EMBL" id="OX597836">
    <property type="protein sequence ID" value="CAI9739209.1"/>
    <property type="molecule type" value="Genomic_DNA"/>
</dbReference>